<dbReference type="Gene3D" id="3.60.10.10">
    <property type="entry name" value="Endonuclease/exonuclease/phosphatase"/>
    <property type="match status" value="1"/>
</dbReference>
<dbReference type="AlphaFoldDB" id="A0A2I1ESQ5"/>
<protein>
    <submittedName>
        <fullName evidence="1">Uncharacterized protein</fullName>
    </submittedName>
</protein>
<dbReference type="SUPFAM" id="SSF56219">
    <property type="entry name" value="DNase I-like"/>
    <property type="match status" value="1"/>
</dbReference>
<name>A0A2I1ESQ5_9GLOM</name>
<comment type="caution">
    <text evidence="1">The sequence shown here is derived from an EMBL/GenBank/DDBJ whole genome shotgun (WGS) entry which is preliminary data.</text>
</comment>
<sequence>MNNNIDYDNFMRNPPNPVDYNDIFNDSLSDTLFSSSSTSPIPNSFNISSFNINGLKTSGQGSFRIDQISSFFTQQYISFDGVVDTYLSPKQMKFLSKRIKDYSSFHSDLDSTKHGRSSGGVSLFIHNSLATHVQFYESHSSRILSVDLYFKGNVKLRIFVVYIPSINDPILRNTVIDQILRAAKAKLPSVTVGNTYTPKKPKDLKSLTQSYQFLSKVAKSIRLLHKTPTLYFSQFESKWSSYFIRLNNLLSTYSRTFSVPIILPPSLYEGHTDDFVDLLSKLENMTLLLRGLLLLKEKEFQASSIQANINARNDNFTNDISTFIESALSRTRCRIVLDRVFVDHPTNPVLHTSLGTIDREVIDHFQNFVPITSSPSSSIDDLPKR</sequence>
<gene>
    <name evidence="1" type="ORF">RhiirA5_421151</name>
</gene>
<dbReference type="InterPro" id="IPR036691">
    <property type="entry name" value="Endo/exonu/phosph_ase_sf"/>
</dbReference>
<accession>A0A2I1ESQ5</accession>
<evidence type="ECO:0000313" key="1">
    <source>
        <dbReference type="EMBL" id="PKC05225.1"/>
    </source>
</evidence>
<reference evidence="1 2" key="2">
    <citation type="submission" date="2017-09" db="EMBL/GenBank/DDBJ databases">
        <title>Extensive intraspecific genome diversity in a model arbuscular mycorrhizal fungus.</title>
        <authorList>
            <person name="Chen E.C."/>
            <person name="Morin E."/>
            <person name="Beaudet D."/>
            <person name="Noel J."/>
            <person name="Ndikumana S."/>
            <person name="Charron P."/>
            <person name="St-Onge C."/>
            <person name="Giorgi J."/>
            <person name="Grigoriev I.V."/>
            <person name="Roux C."/>
            <person name="Martin F.M."/>
            <person name="Corradi N."/>
        </authorList>
    </citation>
    <scope>NUCLEOTIDE SEQUENCE [LARGE SCALE GENOMIC DNA]</scope>
    <source>
        <strain evidence="1 2">A5</strain>
    </source>
</reference>
<dbReference type="VEuPathDB" id="FungiDB:RhiirA1_456243"/>
<dbReference type="EMBL" id="LLXJ01000901">
    <property type="protein sequence ID" value="PKC05225.1"/>
    <property type="molecule type" value="Genomic_DNA"/>
</dbReference>
<proteinExistence type="predicted"/>
<dbReference type="Proteomes" id="UP000232722">
    <property type="component" value="Unassembled WGS sequence"/>
</dbReference>
<reference evidence="1 2" key="1">
    <citation type="submission" date="2016-04" db="EMBL/GenBank/DDBJ databases">
        <title>Genome analyses suggest a sexual origin of heterokaryosis in a supposedly ancient asexual fungus.</title>
        <authorList>
            <person name="Ropars J."/>
            <person name="Sedzielewska K."/>
            <person name="Noel J."/>
            <person name="Charron P."/>
            <person name="Farinelli L."/>
            <person name="Marton T."/>
            <person name="Kruger M."/>
            <person name="Pelin A."/>
            <person name="Brachmann A."/>
            <person name="Corradi N."/>
        </authorList>
    </citation>
    <scope>NUCLEOTIDE SEQUENCE [LARGE SCALE GENOMIC DNA]</scope>
    <source>
        <strain evidence="1 2">A5</strain>
    </source>
</reference>
<organism evidence="1 2">
    <name type="scientific">Rhizophagus irregularis</name>
    <dbReference type="NCBI Taxonomy" id="588596"/>
    <lineage>
        <taxon>Eukaryota</taxon>
        <taxon>Fungi</taxon>
        <taxon>Fungi incertae sedis</taxon>
        <taxon>Mucoromycota</taxon>
        <taxon>Glomeromycotina</taxon>
        <taxon>Glomeromycetes</taxon>
        <taxon>Glomerales</taxon>
        <taxon>Glomeraceae</taxon>
        <taxon>Rhizophagus</taxon>
    </lineage>
</organism>
<evidence type="ECO:0000313" key="2">
    <source>
        <dbReference type="Proteomes" id="UP000232722"/>
    </source>
</evidence>